<name>A0A1P8LPY1_NATLA</name>
<evidence type="ECO:0000256" key="1">
    <source>
        <dbReference type="ARBA" id="ARBA00006484"/>
    </source>
</evidence>
<dbReference type="CDD" id="cd05233">
    <property type="entry name" value="SDR_c"/>
    <property type="match status" value="1"/>
</dbReference>
<dbReference type="InterPro" id="IPR020904">
    <property type="entry name" value="Sc_DH/Rdtase_CS"/>
</dbReference>
<accession>A0A1P8LPY1</accession>
<dbReference type="SUPFAM" id="SSF51735">
    <property type="entry name" value="NAD(P)-binding Rossmann-fold domains"/>
    <property type="match status" value="1"/>
</dbReference>
<gene>
    <name evidence="3" type="ORF">CHINAEXTREME_08670</name>
</gene>
<organism evidence="3 4">
    <name type="scientific">Natronobacterium lacisalsi AJ5</name>
    <dbReference type="NCBI Taxonomy" id="358396"/>
    <lineage>
        <taxon>Archaea</taxon>
        <taxon>Methanobacteriati</taxon>
        <taxon>Methanobacteriota</taxon>
        <taxon>Stenosarchaea group</taxon>
        <taxon>Halobacteria</taxon>
        <taxon>Halobacteriales</taxon>
        <taxon>Natrialbaceae</taxon>
        <taxon>Natronobacterium</taxon>
    </lineage>
</organism>
<dbReference type="KEGG" id="hlc:CHINAEXTREME08670"/>
<dbReference type="AlphaFoldDB" id="A0A1P8LPY1"/>
<dbReference type="RefSeq" id="WP_010546559.1">
    <property type="nucleotide sequence ID" value="NZ_CP019285.1"/>
</dbReference>
<protein>
    <submittedName>
        <fullName evidence="3">Short chain dehydrogenase</fullName>
    </submittedName>
</protein>
<dbReference type="EMBL" id="CP019285">
    <property type="protein sequence ID" value="APW97848.1"/>
    <property type="molecule type" value="Genomic_DNA"/>
</dbReference>
<sequence length="252" mass="25710">MNGLNDGVAIVTGGGSGIGRATAARFATEGASVVVADVDAEGGEETVSHIDADGGEATFVECDVTDGDEVAAAVETAVDSYGGLDFAFNNAGIEGESAPSSEQSLSNWNRVIEINLSGVFHGLREEIPAMLEDGGGAIVNTASIAGILGFPNLTPYVASKHGVVGLTKTAAIEFGAEDLRVNAVCPGVIETPMVERSQEEDPESMEQTIAATPMDRLGQPEEIAGAVAWLCSDDASFVTGESLVVDGGFSVQ</sequence>
<evidence type="ECO:0000313" key="3">
    <source>
        <dbReference type="EMBL" id="APW97848.1"/>
    </source>
</evidence>
<dbReference type="InterPro" id="IPR002347">
    <property type="entry name" value="SDR_fam"/>
</dbReference>
<dbReference type="Gene3D" id="3.40.50.720">
    <property type="entry name" value="NAD(P)-binding Rossmann-like Domain"/>
    <property type="match status" value="1"/>
</dbReference>
<dbReference type="PRINTS" id="PR00081">
    <property type="entry name" value="GDHRDH"/>
</dbReference>
<dbReference type="InterPro" id="IPR036291">
    <property type="entry name" value="NAD(P)-bd_dom_sf"/>
</dbReference>
<dbReference type="FunFam" id="3.40.50.720:FF:000084">
    <property type="entry name" value="Short-chain dehydrogenase reductase"/>
    <property type="match status" value="1"/>
</dbReference>
<reference evidence="3 4" key="1">
    <citation type="journal article" date="2011" name="J. Bacteriol.">
        <title>Genome sequence of Halobiforma lacisalsi AJ5, an extremely halophilic archaeon which harbors a bop gene.</title>
        <authorList>
            <person name="Jiang X."/>
            <person name="Wang S."/>
            <person name="Cheng H."/>
            <person name="Huo Y."/>
            <person name="Zhang X."/>
            <person name="Zhu X."/>
            <person name="Han X."/>
            <person name="Ni P."/>
            <person name="Wu M."/>
        </authorList>
    </citation>
    <scope>NUCLEOTIDE SEQUENCE [LARGE SCALE GENOMIC DNA]</scope>
    <source>
        <strain evidence="3 4">AJ5</strain>
    </source>
</reference>
<dbReference type="Pfam" id="PF13561">
    <property type="entry name" value="adh_short_C2"/>
    <property type="match status" value="1"/>
</dbReference>
<comment type="similarity">
    <text evidence="1">Belongs to the short-chain dehydrogenases/reductases (SDR) family.</text>
</comment>
<proteinExistence type="inferred from homology"/>
<dbReference type="PROSITE" id="PS00061">
    <property type="entry name" value="ADH_SHORT"/>
    <property type="match status" value="1"/>
</dbReference>
<keyword evidence="2" id="KW-0560">Oxidoreductase</keyword>
<dbReference type="PANTHER" id="PTHR24321">
    <property type="entry name" value="DEHYDROGENASES, SHORT CHAIN"/>
    <property type="match status" value="1"/>
</dbReference>
<evidence type="ECO:0000256" key="2">
    <source>
        <dbReference type="ARBA" id="ARBA00023002"/>
    </source>
</evidence>
<dbReference type="NCBIfam" id="NF005559">
    <property type="entry name" value="PRK07231.1"/>
    <property type="match status" value="1"/>
</dbReference>
<dbReference type="GO" id="GO:0016491">
    <property type="term" value="F:oxidoreductase activity"/>
    <property type="evidence" value="ECO:0007669"/>
    <property type="project" value="UniProtKB-KW"/>
</dbReference>
<dbReference type="PANTHER" id="PTHR24321:SF8">
    <property type="entry name" value="ESTRADIOL 17-BETA-DEHYDROGENASE 8-RELATED"/>
    <property type="match status" value="1"/>
</dbReference>
<dbReference type="NCBIfam" id="NF009466">
    <property type="entry name" value="PRK12826.1-2"/>
    <property type="match status" value="1"/>
</dbReference>
<dbReference type="PRINTS" id="PR00080">
    <property type="entry name" value="SDRFAMILY"/>
</dbReference>
<dbReference type="GeneID" id="30921192"/>
<dbReference type="SMR" id="A0A1P8LPY1"/>
<evidence type="ECO:0000313" key="4">
    <source>
        <dbReference type="Proteomes" id="UP000186547"/>
    </source>
</evidence>
<dbReference type="Proteomes" id="UP000186547">
    <property type="component" value="Chromosome"/>
</dbReference>